<feature type="compositionally biased region" description="Basic and acidic residues" evidence="1">
    <location>
        <begin position="26"/>
        <end position="37"/>
    </location>
</feature>
<evidence type="ECO:0000256" key="1">
    <source>
        <dbReference type="SAM" id="MobiDB-lite"/>
    </source>
</evidence>
<dbReference type="Pfam" id="PF08242">
    <property type="entry name" value="Methyltransf_12"/>
    <property type="match status" value="1"/>
</dbReference>
<organism evidence="3">
    <name type="scientific">uncultured Sphingomonadaceae bacterium</name>
    <dbReference type="NCBI Taxonomy" id="169976"/>
    <lineage>
        <taxon>Bacteria</taxon>
        <taxon>Pseudomonadati</taxon>
        <taxon>Pseudomonadota</taxon>
        <taxon>Alphaproteobacteria</taxon>
        <taxon>Sphingomonadales</taxon>
        <taxon>Sphingomonadaceae</taxon>
        <taxon>environmental samples</taxon>
    </lineage>
</organism>
<name>A0A6J4U515_9SPHN</name>
<dbReference type="Gene3D" id="3.40.50.150">
    <property type="entry name" value="Vaccinia Virus protein VP39"/>
    <property type="match status" value="1"/>
</dbReference>
<dbReference type="InterPro" id="IPR013217">
    <property type="entry name" value="Methyltransf_12"/>
</dbReference>
<dbReference type="PANTHER" id="PTHR43861">
    <property type="entry name" value="TRANS-ACONITATE 2-METHYLTRANSFERASE-RELATED"/>
    <property type="match status" value="1"/>
</dbReference>
<dbReference type="SUPFAM" id="SSF53335">
    <property type="entry name" value="S-adenosyl-L-methionine-dependent methyltransferases"/>
    <property type="match status" value="1"/>
</dbReference>
<feature type="domain" description="Methyltransferase type 12" evidence="2">
    <location>
        <begin position="133"/>
        <end position="228"/>
    </location>
</feature>
<reference evidence="3" key="1">
    <citation type="submission" date="2020-02" db="EMBL/GenBank/DDBJ databases">
        <authorList>
            <person name="Meier V. D."/>
        </authorList>
    </citation>
    <scope>NUCLEOTIDE SEQUENCE</scope>
    <source>
        <strain evidence="3">AVDCRST_MAG91</strain>
    </source>
</reference>
<dbReference type="EMBL" id="CADCVX010000631">
    <property type="protein sequence ID" value="CAA9538612.1"/>
    <property type="molecule type" value="Genomic_DNA"/>
</dbReference>
<dbReference type="AlphaFoldDB" id="A0A6J4U515"/>
<protein>
    <submittedName>
        <fullName evidence="3">Gll3385 protein</fullName>
    </submittedName>
</protein>
<feature type="compositionally biased region" description="Polar residues" evidence="1">
    <location>
        <begin position="1"/>
        <end position="11"/>
    </location>
</feature>
<feature type="region of interest" description="Disordered" evidence="1">
    <location>
        <begin position="1"/>
        <end position="43"/>
    </location>
</feature>
<dbReference type="CDD" id="cd02440">
    <property type="entry name" value="AdoMet_MTases"/>
    <property type="match status" value="1"/>
</dbReference>
<accession>A0A6J4U515</accession>
<proteinExistence type="predicted"/>
<dbReference type="InterPro" id="IPR029063">
    <property type="entry name" value="SAM-dependent_MTases_sf"/>
</dbReference>
<evidence type="ECO:0000259" key="2">
    <source>
        <dbReference type="Pfam" id="PF08242"/>
    </source>
</evidence>
<sequence>MWSSDSPSTPAGASGEQRPALFRSGRGPDRRDAGAAKRRERALLPYHPAPSHRYAAGPSLSRKGRGAIIALLALAGCENAPAAPSARGFPPPDRPVASIVSSAFSDEDARDALGEAETVMRLAGVAPGMSVADIGAGDGYYTIRLSPLVGPKGRVVAQDIIPETRDKLARRVERERLDNVYVRLGTRNDARLPPASFDRVLMINMYHEIAQPAEFLWHLRGSLKPGGSVVVVDAERPTANHGTPRALLVCEFRALGYTLTRFEQLADRESYF</sequence>
<evidence type="ECO:0000313" key="3">
    <source>
        <dbReference type="EMBL" id="CAA9538612.1"/>
    </source>
</evidence>
<feature type="non-terminal residue" evidence="3">
    <location>
        <position position="272"/>
    </location>
</feature>
<gene>
    <name evidence="3" type="ORF">AVDCRST_MAG91-3612</name>
</gene>